<sequence length="59" mass="6968">MNNVFLNKKCLPFKKNHQLTVNQAYTGQIITTLRCFRYLTGKSQNTKVPLYNQIHQIKK</sequence>
<proteinExistence type="predicted"/>
<dbReference type="AlphaFoldDB" id="A0A0P7BV39"/>
<dbReference type="Proteomes" id="UP000050454">
    <property type="component" value="Unassembled WGS sequence"/>
</dbReference>
<keyword evidence="2" id="KW-1185">Reference proteome</keyword>
<comment type="caution">
    <text evidence="1">The sequence shown here is derived from an EMBL/GenBank/DDBJ whole genome shotgun (WGS) entry which is preliminary data.</text>
</comment>
<organism evidence="1 2">
    <name type="scientific">Jiulongibacter sediminis</name>
    <dbReference type="NCBI Taxonomy" id="1605367"/>
    <lineage>
        <taxon>Bacteria</taxon>
        <taxon>Pseudomonadati</taxon>
        <taxon>Bacteroidota</taxon>
        <taxon>Cytophagia</taxon>
        <taxon>Cytophagales</taxon>
        <taxon>Leadbetterellaceae</taxon>
        <taxon>Jiulongibacter</taxon>
    </lineage>
</organism>
<evidence type="ECO:0000313" key="2">
    <source>
        <dbReference type="Proteomes" id="UP000050454"/>
    </source>
</evidence>
<reference evidence="1 2" key="1">
    <citation type="submission" date="2015-07" db="EMBL/GenBank/DDBJ databases">
        <title>The draft genome sequence of Leadbetterella sp. JN14-9.</title>
        <authorList>
            <person name="Liu Y."/>
            <person name="Du J."/>
            <person name="Shao Z."/>
        </authorList>
    </citation>
    <scope>NUCLEOTIDE SEQUENCE [LARGE SCALE GENOMIC DNA]</scope>
    <source>
        <strain evidence="1 2">JN14-9</strain>
    </source>
</reference>
<name>A0A0P7BV39_9BACT</name>
<gene>
    <name evidence="1" type="ORF">AFM12_09210</name>
</gene>
<evidence type="ECO:0000313" key="1">
    <source>
        <dbReference type="EMBL" id="KPM48749.1"/>
    </source>
</evidence>
<accession>A0A0P7BV39</accession>
<dbReference type="EMBL" id="LGTQ01000006">
    <property type="protein sequence ID" value="KPM48749.1"/>
    <property type="molecule type" value="Genomic_DNA"/>
</dbReference>
<protein>
    <submittedName>
        <fullName evidence="1">Uncharacterized protein</fullName>
    </submittedName>
</protein>